<evidence type="ECO:0000313" key="10">
    <source>
        <dbReference type="EMBL" id="KDQ13482.1"/>
    </source>
</evidence>
<dbReference type="HOGENOM" id="CLU_003041_18_1_1"/>
<feature type="domain" description="Helicase C-terminal" evidence="9">
    <location>
        <begin position="622"/>
        <end position="764"/>
    </location>
</feature>
<dbReference type="GO" id="GO:0005524">
    <property type="term" value="F:ATP binding"/>
    <property type="evidence" value="ECO:0007669"/>
    <property type="project" value="UniProtKB-KW"/>
</dbReference>
<keyword evidence="5" id="KW-0067">ATP-binding</keyword>
<dbReference type="STRING" id="930990.A0A067MNM2"/>
<dbReference type="AlphaFoldDB" id="A0A067MNM2"/>
<feature type="domain" description="Helicase ATP-binding" evidence="8">
    <location>
        <begin position="318"/>
        <end position="569"/>
    </location>
</feature>
<dbReference type="SMART" id="SM00487">
    <property type="entry name" value="DEXDc"/>
    <property type="match status" value="1"/>
</dbReference>
<dbReference type="SMART" id="SM00490">
    <property type="entry name" value="HELICc"/>
    <property type="match status" value="1"/>
</dbReference>
<dbReference type="CDD" id="cd18787">
    <property type="entry name" value="SF2_C_DEAD"/>
    <property type="match status" value="1"/>
</dbReference>
<gene>
    <name evidence="10" type="ORF">BOTBODRAFT_188477</name>
</gene>
<protein>
    <recommendedName>
        <fullName evidence="1">RNA helicase</fullName>
        <ecNumber evidence="1">3.6.4.13</ecNumber>
    </recommendedName>
</protein>
<keyword evidence="4" id="KW-0347">Helicase</keyword>
<dbReference type="PROSITE" id="PS51194">
    <property type="entry name" value="HELICASE_CTER"/>
    <property type="match status" value="1"/>
</dbReference>
<dbReference type="Pfam" id="PF00271">
    <property type="entry name" value="Helicase_C"/>
    <property type="match status" value="1"/>
</dbReference>
<evidence type="ECO:0000256" key="1">
    <source>
        <dbReference type="ARBA" id="ARBA00012552"/>
    </source>
</evidence>
<dbReference type="PANTHER" id="PTHR47960">
    <property type="entry name" value="DEAD-BOX ATP-DEPENDENT RNA HELICASE 50"/>
    <property type="match status" value="1"/>
</dbReference>
<evidence type="ECO:0000256" key="7">
    <source>
        <dbReference type="SAM" id="MobiDB-lite"/>
    </source>
</evidence>
<dbReference type="InterPro" id="IPR027417">
    <property type="entry name" value="P-loop_NTPase"/>
</dbReference>
<dbReference type="InterPro" id="IPR014001">
    <property type="entry name" value="Helicase_ATP-bd"/>
</dbReference>
<keyword evidence="3" id="KW-0378">Hydrolase</keyword>
<dbReference type="Gene3D" id="3.40.50.300">
    <property type="entry name" value="P-loop containing nucleotide triphosphate hydrolases"/>
    <property type="match status" value="2"/>
</dbReference>
<evidence type="ECO:0000256" key="2">
    <source>
        <dbReference type="ARBA" id="ARBA00022741"/>
    </source>
</evidence>
<evidence type="ECO:0000256" key="3">
    <source>
        <dbReference type="ARBA" id="ARBA00022801"/>
    </source>
</evidence>
<dbReference type="OrthoDB" id="10256233at2759"/>
<feature type="compositionally biased region" description="Basic and acidic residues" evidence="7">
    <location>
        <begin position="206"/>
        <end position="218"/>
    </location>
</feature>
<comment type="catalytic activity">
    <reaction evidence="6">
        <text>ATP + H2O = ADP + phosphate + H(+)</text>
        <dbReference type="Rhea" id="RHEA:13065"/>
        <dbReference type="ChEBI" id="CHEBI:15377"/>
        <dbReference type="ChEBI" id="CHEBI:15378"/>
        <dbReference type="ChEBI" id="CHEBI:30616"/>
        <dbReference type="ChEBI" id="CHEBI:43474"/>
        <dbReference type="ChEBI" id="CHEBI:456216"/>
        <dbReference type="EC" id="3.6.4.13"/>
    </reaction>
</comment>
<dbReference type="EMBL" id="KL198043">
    <property type="protein sequence ID" value="KDQ13482.1"/>
    <property type="molecule type" value="Genomic_DNA"/>
</dbReference>
<keyword evidence="11" id="KW-1185">Reference proteome</keyword>
<dbReference type="Pfam" id="PF00270">
    <property type="entry name" value="DEAD"/>
    <property type="match status" value="1"/>
</dbReference>
<keyword evidence="2" id="KW-0547">Nucleotide-binding</keyword>
<accession>A0A067MNM2</accession>
<dbReference type="InterPro" id="IPR011545">
    <property type="entry name" value="DEAD/DEAH_box_helicase_dom"/>
</dbReference>
<dbReference type="SUPFAM" id="SSF52540">
    <property type="entry name" value="P-loop containing nucleoside triphosphate hydrolases"/>
    <property type="match status" value="1"/>
</dbReference>
<feature type="compositionally biased region" description="Basic and acidic residues" evidence="7">
    <location>
        <begin position="159"/>
        <end position="182"/>
    </location>
</feature>
<evidence type="ECO:0000256" key="6">
    <source>
        <dbReference type="ARBA" id="ARBA00047984"/>
    </source>
</evidence>
<dbReference type="InterPro" id="IPR001650">
    <property type="entry name" value="Helicase_C-like"/>
</dbReference>
<evidence type="ECO:0000313" key="11">
    <source>
        <dbReference type="Proteomes" id="UP000027195"/>
    </source>
</evidence>
<dbReference type="InParanoid" id="A0A067MNM2"/>
<sequence length="764" mass="82390">MLRIARLVWIESTPSLRPESLFHSSAALAGKKFVARWDGAPKSKSSFKIGGGSASRNTPARFRLSKEVSPRSPKSRSPRPGPAGGDRYPSREGRPSFQPGKSDFGSNSRPREGSYPRDGTPRDFSRFRGPGESRSNPRGREEDVSNISRKRLSTYGRETAAREDASRPRRSADGKPDQRPRDTSFSNTLRSISPPTQTRVVNGRTFTKDNAPHLDPVPRRPRPPAPTPREPAPVSTYFHEHRSSSSLPAATSFASPPLLPGIVASLQDVLGPSPRPTKIQALSIAHFFPTAATTTPKQKGTKGVEQKGEGAEESDAVPHLVQTQGETLIASETGSGKSIAYLLPVLQGLKQTETSSSPTSSKGPRALILAPTHELCRQLSSFTKSLSHVIKLRTLCLSNPNASSSGVKSLRDLGEEHDDTLGQPRMAHAVDVMVGTPSRVAELAGIAVERPGERERKGDVGAGAGTKPSIGLEGIEWLVVDEADVLLDKDFSDSTLAIMKAVRVAKTKSHPSPSEEILDELTEPASPEAIPAPTPEAIPENFNLILCTATVPAALHSYLATAHPDLVRLTTPTLHTLPRALSTERIAWSGGNRLADIHKKIKEIFADDAVRARMSSGGRSAAIKKQTGKQETPSKMIIFCNKTERVGELGGYLEAKGVECVRMTGESDARRKGSNKHLEAFLNVPRTSAPAVSAGPPPPRILITTSLLSRGLDFSPDVKHVLIADEPKNEVDFLHRAGRSGRAGRAGNVIVFGKEQKRAGRRWK</sequence>
<dbReference type="EC" id="3.6.4.13" evidence="1"/>
<dbReference type="GO" id="GO:0016787">
    <property type="term" value="F:hydrolase activity"/>
    <property type="evidence" value="ECO:0007669"/>
    <property type="project" value="UniProtKB-KW"/>
</dbReference>
<name>A0A067MNM2_BOTB1</name>
<organism evidence="10 11">
    <name type="scientific">Botryobasidium botryosum (strain FD-172 SS1)</name>
    <dbReference type="NCBI Taxonomy" id="930990"/>
    <lineage>
        <taxon>Eukaryota</taxon>
        <taxon>Fungi</taxon>
        <taxon>Dikarya</taxon>
        <taxon>Basidiomycota</taxon>
        <taxon>Agaricomycotina</taxon>
        <taxon>Agaricomycetes</taxon>
        <taxon>Cantharellales</taxon>
        <taxon>Botryobasidiaceae</taxon>
        <taxon>Botryobasidium</taxon>
    </lineage>
</organism>
<feature type="region of interest" description="Disordered" evidence="7">
    <location>
        <begin position="39"/>
        <end position="243"/>
    </location>
</feature>
<dbReference type="GO" id="GO:0003724">
    <property type="term" value="F:RNA helicase activity"/>
    <property type="evidence" value="ECO:0007669"/>
    <property type="project" value="UniProtKB-EC"/>
</dbReference>
<dbReference type="GO" id="GO:0003676">
    <property type="term" value="F:nucleic acid binding"/>
    <property type="evidence" value="ECO:0007669"/>
    <property type="project" value="InterPro"/>
</dbReference>
<reference evidence="11" key="1">
    <citation type="journal article" date="2014" name="Proc. Natl. Acad. Sci. U.S.A.">
        <title>Extensive sampling of basidiomycete genomes demonstrates inadequacy of the white-rot/brown-rot paradigm for wood decay fungi.</title>
        <authorList>
            <person name="Riley R."/>
            <person name="Salamov A.A."/>
            <person name="Brown D.W."/>
            <person name="Nagy L.G."/>
            <person name="Floudas D."/>
            <person name="Held B.W."/>
            <person name="Levasseur A."/>
            <person name="Lombard V."/>
            <person name="Morin E."/>
            <person name="Otillar R."/>
            <person name="Lindquist E.A."/>
            <person name="Sun H."/>
            <person name="LaButti K.M."/>
            <person name="Schmutz J."/>
            <person name="Jabbour D."/>
            <person name="Luo H."/>
            <person name="Baker S.E."/>
            <person name="Pisabarro A.G."/>
            <person name="Walton J.D."/>
            <person name="Blanchette R.A."/>
            <person name="Henrissat B."/>
            <person name="Martin F."/>
            <person name="Cullen D."/>
            <person name="Hibbett D.S."/>
            <person name="Grigoriev I.V."/>
        </authorList>
    </citation>
    <scope>NUCLEOTIDE SEQUENCE [LARGE SCALE GENOMIC DNA]</scope>
    <source>
        <strain evidence="11">FD-172 SS1</strain>
    </source>
</reference>
<dbReference type="Proteomes" id="UP000027195">
    <property type="component" value="Unassembled WGS sequence"/>
</dbReference>
<evidence type="ECO:0000259" key="9">
    <source>
        <dbReference type="PROSITE" id="PS51194"/>
    </source>
</evidence>
<evidence type="ECO:0000256" key="4">
    <source>
        <dbReference type="ARBA" id="ARBA00022806"/>
    </source>
</evidence>
<evidence type="ECO:0000256" key="5">
    <source>
        <dbReference type="ARBA" id="ARBA00022840"/>
    </source>
</evidence>
<dbReference type="PROSITE" id="PS51192">
    <property type="entry name" value="HELICASE_ATP_BIND_1"/>
    <property type="match status" value="1"/>
</dbReference>
<proteinExistence type="predicted"/>
<feature type="compositionally biased region" description="Basic and acidic residues" evidence="7">
    <location>
        <begin position="109"/>
        <end position="131"/>
    </location>
</feature>
<feature type="region of interest" description="Disordered" evidence="7">
    <location>
        <begin position="293"/>
        <end position="316"/>
    </location>
</feature>
<evidence type="ECO:0000259" key="8">
    <source>
        <dbReference type="PROSITE" id="PS51192"/>
    </source>
</evidence>
<feature type="compositionally biased region" description="Polar residues" evidence="7">
    <location>
        <begin position="183"/>
        <end position="200"/>
    </location>
</feature>